<accession>A0A0G1MKE3</accession>
<protein>
    <submittedName>
        <fullName evidence="1">Uncharacterized protein</fullName>
    </submittedName>
</protein>
<dbReference type="EMBL" id="LCJG01000036">
    <property type="protein sequence ID" value="KKT72479.1"/>
    <property type="molecule type" value="Genomic_DNA"/>
</dbReference>
<reference evidence="1 2" key="1">
    <citation type="journal article" date="2015" name="Nature">
        <title>rRNA introns, odd ribosomes, and small enigmatic genomes across a large radiation of phyla.</title>
        <authorList>
            <person name="Brown C.T."/>
            <person name="Hug L.A."/>
            <person name="Thomas B.C."/>
            <person name="Sharon I."/>
            <person name="Castelle C.J."/>
            <person name="Singh A."/>
            <person name="Wilkins M.J."/>
            <person name="Williams K.H."/>
            <person name="Banfield J.F."/>
        </authorList>
    </citation>
    <scope>NUCLEOTIDE SEQUENCE [LARGE SCALE GENOMIC DNA]</scope>
</reference>
<dbReference type="STRING" id="1618384.UW68_C0036G0010"/>
<proteinExistence type="predicted"/>
<evidence type="ECO:0000313" key="1">
    <source>
        <dbReference type="EMBL" id="KKT72479.1"/>
    </source>
</evidence>
<sequence>MLIKNVVDIDPADEMVLELSKLAGDFGMSDMVEVVMQVAEMGTTSGLQVMFVVNNSTASEVIAAMLACAVVNYGCWIHEEIVIEFLVGGETKPVRFYRQAKPEQYKF</sequence>
<organism evidence="1 2">
    <name type="scientific">Candidatus Collierbacteria bacterium GW2011_GWB1_44_6</name>
    <dbReference type="NCBI Taxonomy" id="1618384"/>
    <lineage>
        <taxon>Bacteria</taxon>
        <taxon>Candidatus Collieribacteriota</taxon>
    </lineage>
</organism>
<feature type="non-terminal residue" evidence="1">
    <location>
        <position position="107"/>
    </location>
</feature>
<dbReference type="Proteomes" id="UP000034835">
    <property type="component" value="Unassembled WGS sequence"/>
</dbReference>
<gene>
    <name evidence="1" type="ORF">UW68_C0036G0010</name>
</gene>
<comment type="caution">
    <text evidence="1">The sequence shown here is derived from an EMBL/GenBank/DDBJ whole genome shotgun (WGS) entry which is preliminary data.</text>
</comment>
<dbReference type="AlphaFoldDB" id="A0A0G1MKE3"/>
<evidence type="ECO:0000313" key="2">
    <source>
        <dbReference type="Proteomes" id="UP000034835"/>
    </source>
</evidence>
<name>A0A0G1MKE3_9BACT</name>